<dbReference type="SUPFAM" id="SSF51294">
    <property type="entry name" value="Hedgehog/intein (Hint) domain"/>
    <property type="match status" value="1"/>
</dbReference>
<dbReference type="GO" id="GO:0016539">
    <property type="term" value="P:intein-mediated protein splicing"/>
    <property type="evidence" value="ECO:0007669"/>
    <property type="project" value="InterPro"/>
</dbReference>
<dbReference type="PROSITE" id="PS50817">
    <property type="entry name" value="INTEIN_N_TER"/>
    <property type="match status" value="1"/>
</dbReference>
<dbReference type="InterPro" id="IPR036844">
    <property type="entry name" value="Hint_dom_sf"/>
</dbReference>
<dbReference type="Gene3D" id="2.170.16.10">
    <property type="entry name" value="Hedgehog/Intein (Hint) domain"/>
    <property type="match status" value="1"/>
</dbReference>
<evidence type="ECO:0000313" key="4">
    <source>
        <dbReference type="Proteomes" id="UP000028933"/>
    </source>
</evidence>
<keyword evidence="1" id="KW-0812">Transmembrane</keyword>
<dbReference type="Pfam" id="PF14107">
    <property type="entry name" value="DUF4280"/>
    <property type="match status" value="1"/>
</dbReference>
<dbReference type="SMART" id="SM00306">
    <property type="entry name" value="HintN"/>
    <property type="match status" value="1"/>
</dbReference>
<dbReference type="InterPro" id="IPR025460">
    <property type="entry name" value="DUF4280"/>
</dbReference>
<protein>
    <submittedName>
        <fullName evidence="3">Putative hemagglutinin-related protein</fullName>
    </submittedName>
</protein>
<dbReference type="KEGG" id="eao:BD94_2332"/>
<gene>
    <name evidence="3" type="ORF">BD94_2332</name>
</gene>
<organism evidence="3 4">
    <name type="scientific">Elizabethkingia anophelis NUHP1</name>
    <dbReference type="NCBI Taxonomy" id="1338011"/>
    <lineage>
        <taxon>Bacteria</taxon>
        <taxon>Pseudomonadati</taxon>
        <taxon>Bacteroidota</taxon>
        <taxon>Flavobacteriia</taxon>
        <taxon>Flavobacteriales</taxon>
        <taxon>Weeksellaceae</taxon>
        <taxon>Elizabethkingia</taxon>
    </lineage>
</organism>
<feature type="transmembrane region" description="Helical" evidence="1">
    <location>
        <begin position="54"/>
        <end position="72"/>
    </location>
</feature>
<dbReference type="InterPro" id="IPR003587">
    <property type="entry name" value="Hint_dom_N"/>
</dbReference>
<dbReference type="HOGENOM" id="CLU_491556_0_0_10"/>
<dbReference type="Pfam" id="PF12639">
    <property type="entry name" value="Colicin-DNase"/>
    <property type="match status" value="1"/>
</dbReference>
<dbReference type="eggNOG" id="COG1372">
    <property type="taxonomic scope" value="Bacteria"/>
</dbReference>
<evidence type="ECO:0000313" key="3">
    <source>
        <dbReference type="EMBL" id="AIL46107.1"/>
    </source>
</evidence>
<dbReference type="InterPro" id="IPR006141">
    <property type="entry name" value="Intein_N"/>
</dbReference>
<proteinExistence type="predicted"/>
<keyword evidence="1" id="KW-1133">Transmembrane helix</keyword>
<dbReference type="Pfam" id="PF07591">
    <property type="entry name" value="PT-HINT"/>
    <property type="match status" value="1"/>
</dbReference>
<feature type="transmembrane region" description="Helical" evidence="1">
    <location>
        <begin position="77"/>
        <end position="96"/>
    </location>
</feature>
<dbReference type="STRING" id="1338011.BD94_2332"/>
<dbReference type="EMBL" id="CP007547">
    <property type="protein sequence ID" value="AIL46107.1"/>
    <property type="molecule type" value="Genomic_DNA"/>
</dbReference>
<reference evidence="3" key="2">
    <citation type="journal article" date="2015" name="Genome Biol. Evol.">
        <title>Complete Genome Sequence and Transcriptomic Analysis of the Novel Pathogen Elizabethkingia anophelis in Response to Oxidative Stress.</title>
        <authorList>
            <person name="Li Y."/>
            <person name="Liu Y."/>
            <person name="Chew S.C."/>
            <person name="Tay M."/>
            <person name="Salido M.M."/>
            <person name="Teo J."/>
            <person name="Lauro F.M."/>
            <person name="Givskov M."/>
            <person name="Yang L."/>
        </authorList>
    </citation>
    <scope>NUCLEOTIDE SEQUENCE</scope>
    <source>
        <strain evidence="3">NUHP1</strain>
    </source>
</reference>
<evidence type="ECO:0000256" key="1">
    <source>
        <dbReference type="SAM" id="Phobius"/>
    </source>
</evidence>
<dbReference type="AlphaFoldDB" id="A0A077EFA4"/>
<feature type="domain" description="Hint" evidence="2">
    <location>
        <begin position="276"/>
        <end position="370"/>
    </location>
</feature>
<dbReference type="RefSeq" id="WP_024564138.1">
    <property type="nucleotide sequence ID" value="NZ_CP007547.1"/>
</dbReference>
<dbReference type="Proteomes" id="UP000028933">
    <property type="component" value="Chromosome"/>
</dbReference>
<keyword evidence="1" id="KW-0472">Membrane</keyword>
<dbReference type="CDD" id="cd00081">
    <property type="entry name" value="Hint"/>
    <property type="match status" value="1"/>
</dbReference>
<evidence type="ECO:0000259" key="2">
    <source>
        <dbReference type="SMART" id="SM00306"/>
    </source>
</evidence>
<reference evidence="3" key="1">
    <citation type="journal article" date="2013" name="Lancet">
        <title>First case of E anophelis outbreak in an intensive-care unit.</title>
        <authorList>
            <person name="Teo J."/>
            <person name="Tan S.Y."/>
            <person name="Tay M."/>
            <person name="Ding Y."/>
            <person name="Kjelleberg S."/>
            <person name="Givskov M."/>
            <person name="Lin R.T."/>
            <person name="Yang L."/>
        </authorList>
    </citation>
    <scope>NUCLEOTIDE SEQUENCE [LARGE SCALE GENOMIC DNA]</scope>
    <source>
        <strain evidence="3">NUHP1</strain>
    </source>
</reference>
<name>A0A077EFA4_9FLAO</name>
<sequence>MADEQYLTEKHYLVCSKGIAPKKMKVTSQNFVIFSGDKAATELDTMKGNNFTCVGSTAFAAGAIAGIACCLIPGPGWVMALIIAAAIAAAIAIGYLKCKAAAGSRVWTQTAEKFAIEGNKTLTLSSIMVCQAEGGTITPKETMWEAWGSAALTNLGHVANFAFGFLAGRGMGAIAGEGAAAAAAVEGGGMAALRAGGQAAVRSFANTAKKELIEQFTFKGFKNASFFCKVMRGLGIGGAYYDQYNIWSSDKDTLDKLKESGVSLIMGIFAAKGATTVCFPSGTKVHAEKGLVNIEDLNVGDNVLTYNLETKRPEYKPILIKHERFTQQMLTLELPTGEFLQVTPEHRFFCNDEWIEARDLKAGDLLHLKGGHYTTVISIEVLPHYEKVYNFDILDNENYYVTEDGILVHNGYKYNQDGSLKTRNQSLKDQTHPKTGVPFKENTIVVDGKNVKGVFPVFDAKYKTILPDDLLKASDPKQFKSCTKKLAEDIEKNPILGKRFTEQQLKDIKAGNPRPEGLTWHHNEKKGVMELVDQEIHAKTGHTGGNNIWGGDIR</sequence>
<accession>A0A077EFA4</accession>